<comment type="caution">
    <text evidence="2">The sequence shown here is derived from an EMBL/GenBank/DDBJ whole genome shotgun (WGS) entry which is preliminary data.</text>
</comment>
<dbReference type="InterPro" id="IPR027375">
    <property type="entry name" value="DKNYY"/>
</dbReference>
<protein>
    <submittedName>
        <fullName evidence="2">DKNYY domain-containing protein</fullName>
    </submittedName>
</protein>
<organism evidence="2 3">
    <name type="scientific">Fulvivirga marina</name>
    <dbReference type="NCBI Taxonomy" id="2494733"/>
    <lineage>
        <taxon>Bacteria</taxon>
        <taxon>Pseudomonadati</taxon>
        <taxon>Bacteroidota</taxon>
        <taxon>Cytophagia</taxon>
        <taxon>Cytophagales</taxon>
        <taxon>Fulvivirgaceae</taxon>
        <taxon>Fulvivirga</taxon>
    </lineage>
</organism>
<keyword evidence="3" id="KW-1185">Reference proteome</keyword>
<dbReference type="AlphaFoldDB" id="A0A937KA98"/>
<dbReference type="Proteomes" id="UP000614216">
    <property type="component" value="Unassembled WGS sequence"/>
</dbReference>
<proteinExistence type="predicted"/>
<accession>A0A937KA98</accession>
<reference evidence="2" key="1">
    <citation type="submission" date="2021-01" db="EMBL/GenBank/DDBJ databases">
        <title>Fulvivirga kasyanovii gen. nov., sp nov., a novel member of the phylum Bacteroidetes isolated from seawater in a mussel farm.</title>
        <authorList>
            <person name="Zhao L.-H."/>
            <person name="Wang Z.-J."/>
        </authorList>
    </citation>
    <scope>NUCLEOTIDE SEQUENCE</scope>
    <source>
        <strain evidence="2">29W222</strain>
    </source>
</reference>
<dbReference type="Pfam" id="PF13644">
    <property type="entry name" value="DKNYY"/>
    <property type="match status" value="1"/>
</dbReference>
<keyword evidence="1" id="KW-0732">Signal</keyword>
<evidence type="ECO:0000313" key="3">
    <source>
        <dbReference type="Proteomes" id="UP000614216"/>
    </source>
</evidence>
<feature type="signal peptide" evidence="1">
    <location>
        <begin position="1"/>
        <end position="21"/>
    </location>
</feature>
<feature type="chain" id="PRO_5037919206" evidence="1">
    <location>
        <begin position="22"/>
        <end position="361"/>
    </location>
</feature>
<sequence length="361" mass="42144">MLKHSPISYLLLFVFSSIGQACSPFEGPVDKEKSDSYYYSKSKKEVRYSPMGNWFELGNSKVDSADVESFEVIDRDFGKDKNHVFYKTQIIDSEVDKETFIVKEFLCFDKNRVYVPIDYTPYDLRGLLPENRYMMVIDRANPKTYVKVDSDWSKDDANYFYNYQRVDVDYQTFEVINDHFAKDKNMVYLLKSFSLLESSVDPATAQRVDERYIVDKNNLYDFQQYRESEEVDSLVSFKCFDSNSLNFLGKSFLLFDDKVIFDGVELPDVDSRSFKVVKDYYSKDKNHVYAGSKIINGADPASFEVLETTFYSKDKNHVFGEGILIEEADAETFGPIDLNKNILHKDKNHTYQWGKIVEEEM</sequence>
<evidence type="ECO:0000313" key="2">
    <source>
        <dbReference type="EMBL" id="MBL6444946.1"/>
    </source>
</evidence>
<gene>
    <name evidence="2" type="ORF">JMN32_01405</name>
</gene>
<dbReference type="PROSITE" id="PS51257">
    <property type="entry name" value="PROKAR_LIPOPROTEIN"/>
    <property type="match status" value="1"/>
</dbReference>
<name>A0A937KA98_9BACT</name>
<dbReference type="RefSeq" id="WP_202854491.1">
    <property type="nucleotide sequence ID" value="NZ_JAEUGD010000003.1"/>
</dbReference>
<dbReference type="EMBL" id="JAEUGD010000003">
    <property type="protein sequence ID" value="MBL6444946.1"/>
    <property type="molecule type" value="Genomic_DNA"/>
</dbReference>
<evidence type="ECO:0000256" key="1">
    <source>
        <dbReference type="SAM" id="SignalP"/>
    </source>
</evidence>